<dbReference type="InterPro" id="IPR013525">
    <property type="entry name" value="ABC2_TM"/>
</dbReference>
<comment type="subcellular location">
    <subcellularLocation>
        <location evidence="1">Membrane</location>
        <topology evidence="1">Multi-pass membrane protein</topology>
    </subcellularLocation>
</comment>
<protein>
    <recommendedName>
        <fullName evidence="11">ABC transporter domain-containing protein</fullName>
    </recommendedName>
</protein>
<evidence type="ECO:0000256" key="2">
    <source>
        <dbReference type="ARBA" id="ARBA00006012"/>
    </source>
</evidence>
<keyword evidence="3" id="KW-0813">Transport</keyword>
<feature type="domain" description="ABC transporter" evidence="11">
    <location>
        <begin position="826"/>
        <end position="1078"/>
    </location>
</feature>
<reference evidence="12" key="2">
    <citation type="submission" date="2022-03" db="EMBL/GenBank/DDBJ databases">
        <title>Draft title - Genomic analysis of global carrot germplasm unveils the trajectory of domestication and the origin of high carotenoid orange carrot.</title>
        <authorList>
            <person name="Iorizzo M."/>
            <person name="Ellison S."/>
            <person name="Senalik D."/>
            <person name="Macko-Podgorni A."/>
            <person name="Grzebelus D."/>
            <person name="Bostan H."/>
            <person name="Rolling W."/>
            <person name="Curaba J."/>
            <person name="Simon P."/>
        </authorList>
    </citation>
    <scope>NUCLEOTIDE SEQUENCE</scope>
    <source>
        <tissue evidence="12">Leaf</tissue>
    </source>
</reference>
<feature type="transmembrane region" description="Helical" evidence="10">
    <location>
        <begin position="558"/>
        <end position="577"/>
    </location>
</feature>
<evidence type="ECO:0000313" key="13">
    <source>
        <dbReference type="Proteomes" id="UP000077755"/>
    </source>
</evidence>
<evidence type="ECO:0000256" key="4">
    <source>
        <dbReference type="ARBA" id="ARBA00022692"/>
    </source>
</evidence>
<dbReference type="CDD" id="cd03232">
    <property type="entry name" value="ABCG_PDR_domain2"/>
    <property type="match status" value="1"/>
</dbReference>
<dbReference type="InterPro" id="IPR034001">
    <property type="entry name" value="ABCG_PDR_1"/>
</dbReference>
<dbReference type="FunFam" id="3.40.50.300:FF:000179">
    <property type="entry name" value="ABC transporter G family member 34"/>
    <property type="match status" value="1"/>
</dbReference>
<keyword evidence="9 10" id="KW-0472">Membrane</keyword>
<dbReference type="CDD" id="cd03233">
    <property type="entry name" value="ABCG_PDR_domain1"/>
    <property type="match status" value="1"/>
</dbReference>
<feature type="transmembrane region" description="Helical" evidence="10">
    <location>
        <begin position="1172"/>
        <end position="1190"/>
    </location>
</feature>
<dbReference type="InterPro" id="IPR027417">
    <property type="entry name" value="P-loop_NTPase"/>
</dbReference>
<feature type="transmembrane region" description="Helical" evidence="10">
    <location>
        <begin position="525"/>
        <end position="546"/>
    </location>
</feature>
<evidence type="ECO:0000256" key="3">
    <source>
        <dbReference type="ARBA" id="ARBA00022448"/>
    </source>
</evidence>
<keyword evidence="13" id="KW-1185">Reference proteome</keyword>
<accession>A0AAF0WFQ6</accession>
<dbReference type="PANTHER" id="PTHR48040">
    <property type="entry name" value="PLEIOTROPIC DRUG RESISTANCE PROTEIN 1-LIKE ISOFORM X1"/>
    <property type="match status" value="1"/>
</dbReference>
<feature type="transmembrane region" description="Helical" evidence="10">
    <location>
        <begin position="1258"/>
        <end position="1278"/>
    </location>
</feature>
<gene>
    <name evidence="12" type="ORF">DCAR_0208326</name>
</gene>
<dbReference type="GO" id="GO:0140359">
    <property type="term" value="F:ABC-type transporter activity"/>
    <property type="evidence" value="ECO:0007669"/>
    <property type="project" value="InterPro"/>
</dbReference>
<evidence type="ECO:0000256" key="9">
    <source>
        <dbReference type="ARBA" id="ARBA00023136"/>
    </source>
</evidence>
<dbReference type="Pfam" id="PF19055">
    <property type="entry name" value="ABC2_membrane_7"/>
    <property type="match status" value="2"/>
</dbReference>
<dbReference type="Gene3D" id="3.40.50.300">
    <property type="entry name" value="P-loop containing nucleotide triphosphate hydrolases"/>
    <property type="match status" value="2"/>
</dbReference>
<feature type="transmembrane region" description="Helical" evidence="10">
    <location>
        <begin position="751"/>
        <end position="778"/>
    </location>
</feature>
<evidence type="ECO:0000256" key="8">
    <source>
        <dbReference type="ARBA" id="ARBA00022989"/>
    </source>
</evidence>
<dbReference type="PANTHER" id="PTHR48040:SF13">
    <property type="entry name" value="ABC TRANSPORTER G FAMILY MEMBER 31"/>
    <property type="match status" value="1"/>
</dbReference>
<dbReference type="SMART" id="SM00382">
    <property type="entry name" value="AAA"/>
    <property type="match status" value="2"/>
</dbReference>
<dbReference type="GO" id="GO:0016887">
    <property type="term" value="F:ATP hydrolysis activity"/>
    <property type="evidence" value="ECO:0007669"/>
    <property type="project" value="InterPro"/>
</dbReference>
<evidence type="ECO:0000256" key="6">
    <source>
        <dbReference type="ARBA" id="ARBA00022741"/>
    </source>
</evidence>
<feature type="transmembrane region" description="Helical" evidence="10">
    <location>
        <begin position="643"/>
        <end position="662"/>
    </location>
</feature>
<evidence type="ECO:0000313" key="12">
    <source>
        <dbReference type="EMBL" id="WOG89090.1"/>
    </source>
</evidence>
<dbReference type="GO" id="GO:2000032">
    <property type="term" value="P:regulation of secondary shoot formation"/>
    <property type="evidence" value="ECO:0007669"/>
    <property type="project" value="UniProtKB-ARBA"/>
</dbReference>
<dbReference type="SUPFAM" id="SSF52540">
    <property type="entry name" value="P-loop containing nucleoside triphosphate hydrolases"/>
    <property type="match status" value="2"/>
</dbReference>
<dbReference type="FunFam" id="3.40.50.300:FF:000059">
    <property type="entry name" value="ABC transporter G family member 40"/>
    <property type="match status" value="1"/>
</dbReference>
<keyword evidence="8 10" id="KW-1133">Transmembrane helix</keyword>
<feature type="domain" description="ABC transporter" evidence="11">
    <location>
        <begin position="155"/>
        <end position="429"/>
    </location>
</feature>
<dbReference type="InterPro" id="IPR034003">
    <property type="entry name" value="ABCG_PDR_2"/>
</dbReference>
<sequence>MAASNGTEYYEVDMEMGGGGDRFALPSNAEEVARDEDELLWAAMERLPSQKRTNFAVLRREISEAEGKREIRTVDVRKLDRFNRELVVKNALATTDQDNYRLLAGIKERLDRVGIKVPSVEVRFEDITITAKVKLGSRALPTLINYVRDLCEKVFTGLGIFRSKRHPLTILNDVNGIIRPGRMTLLLGPPGAGKSSLLLALAGKLDKTLKKTGDITYNGHKLNEFCIQRTAAYISQTDTHIAELTVRETLDFAARCEGASDGFGAYMDELTRLEKEKNIRPSPEVDAFMKASSVGGRTHSVSTDYILKVLGLDVCADTVVGSDMLRGVSGGQKKRVTTGEMVVGPRKTLFMDEISTGLDSSTTFQIVKCLRNFVHEMEATILMALLQPAPETFDLFDDLILLSEGYMVYQGPRAEVVQFFESLGFRLPPRKGVADFLQEVTSKKDQEQYWADSSKPYEFVPVQKIAEAFKNSQNGRSLKSSLSVPYDKSKSHSSALAKTRFAVSKRELFRATLAREVLLVKRHSFLYIFRTCQVAFVGFVACTIFLRTRLHPTDVSNGNLYLSCLFFGLTHMMFNGFSELSLMIFRLPVFYKQRDNCFYPAWAWSFSSWILRVPYSVVEAVAWSCVTYYTVGFADSPGRFFRYMFLLFAMHQMALGLFRAIASISRDMIIANTFGSAGLLIIFVLGGFIVPKDMIKPWWIWAYWVSPLSYGQNAISVNEFTARRWMEKPAAGNTTLGSFILHEHSIPNHNYWYWLGVCALLLYAVFFNILVTLALTYLNPIRKAQTIIPLDAEAENSAATDASSQTTHLNPTKNKGMILPFQPLTMTFHDVNYFVDMPKEMQLKGIPEKKLQLLCKVSGVFSPGVLTALVGSSGAGKTTLMDVLAGRKTGGYIDGDIRISGHPKEQRTFARVSGYVEQNDIHSPQVTVFESLWFSASLRLPKEVTKEKRHEFVEEVMCLVELDSLRNALVGLPGSSGLSTEQRKRLTIAVELVANPSIIFMDEPTSGLDARAAAIVMRTVRNTVDTGRTVVCTIHQPSIEIFEAFDELLLMKRGGRVIYGGKLGEKSQTMINYFQGMDGISPIPEGYNPATWMLEVSTPAAEEKLGIDFAETYKSSDQFREVEASIMQFSVPPEGSGPLHFESTYSQNMISQFKICLWKQNLVYYRSPNYNAVRILFTVGSALIIGSVFWDRGSKRSTTQEVTVVMGALYASSIFLGVNNASSVQPVVSIERTVFYREKAAGMYSPIPYAIAQGLVEIPYIILQTILYAVITYFMIHFERTARKFFLYFIFMFLTFTYFTFYGMMAVGLTPSQHLAAVISSAFYSLWNLLSGFLIPRPNIPGWWIWFYYICPIAWTLRGIVTSQLGDVETVLVGPGYEGTVKDYLKSSLGYSSDMVGVSAVVLVGFSVLFFSAFAFSVKFLNFQKR</sequence>
<keyword evidence="7" id="KW-0067">ATP-binding</keyword>
<reference evidence="12" key="1">
    <citation type="journal article" date="2016" name="Nat. Genet.">
        <title>A high-quality carrot genome assembly provides new insights into carotenoid accumulation and asterid genome evolution.</title>
        <authorList>
            <person name="Iorizzo M."/>
            <person name="Ellison S."/>
            <person name="Senalik D."/>
            <person name="Zeng P."/>
            <person name="Satapoomin P."/>
            <person name="Huang J."/>
            <person name="Bowman M."/>
            <person name="Iovene M."/>
            <person name="Sanseverino W."/>
            <person name="Cavagnaro P."/>
            <person name="Yildiz M."/>
            <person name="Macko-Podgorni A."/>
            <person name="Moranska E."/>
            <person name="Grzebelus E."/>
            <person name="Grzebelus D."/>
            <person name="Ashrafi H."/>
            <person name="Zheng Z."/>
            <person name="Cheng S."/>
            <person name="Spooner D."/>
            <person name="Van Deynze A."/>
            <person name="Simon P."/>
        </authorList>
    </citation>
    <scope>NUCLEOTIDE SEQUENCE</scope>
    <source>
        <tissue evidence="12">Leaf</tissue>
    </source>
</reference>
<name>A0AAF0WFQ6_DAUCS</name>
<dbReference type="GO" id="GO:0009914">
    <property type="term" value="P:hormone transport"/>
    <property type="evidence" value="ECO:0007669"/>
    <property type="project" value="UniProtKB-ARBA"/>
</dbReference>
<dbReference type="InterPro" id="IPR003439">
    <property type="entry name" value="ABC_transporter-like_ATP-bd"/>
</dbReference>
<proteinExistence type="inferred from homology"/>
<keyword evidence="4 10" id="KW-0812">Transmembrane</keyword>
<dbReference type="Proteomes" id="UP000077755">
    <property type="component" value="Chromosome 2"/>
</dbReference>
<dbReference type="GO" id="GO:0016020">
    <property type="term" value="C:membrane"/>
    <property type="evidence" value="ECO:0007669"/>
    <property type="project" value="UniProtKB-SubCell"/>
</dbReference>
<keyword evidence="6" id="KW-0547">Nucleotide-binding</keyword>
<feature type="transmembrane region" description="Helical" evidence="10">
    <location>
        <begin position="1285"/>
        <end position="1309"/>
    </location>
</feature>
<dbReference type="InterPro" id="IPR043926">
    <property type="entry name" value="ABCG_dom"/>
</dbReference>
<evidence type="ECO:0000256" key="5">
    <source>
        <dbReference type="ARBA" id="ARBA00022737"/>
    </source>
</evidence>
<organism evidence="12 13">
    <name type="scientific">Daucus carota subsp. sativus</name>
    <name type="common">Carrot</name>
    <dbReference type="NCBI Taxonomy" id="79200"/>
    <lineage>
        <taxon>Eukaryota</taxon>
        <taxon>Viridiplantae</taxon>
        <taxon>Streptophyta</taxon>
        <taxon>Embryophyta</taxon>
        <taxon>Tracheophyta</taxon>
        <taxon>Spermatophyta</taxon>
        <taxon>Magnoliopsida</taxon>
        <taxon>eudicotyledons</taxon>
        <taxon>Gunneridae</taxon>
        <taxon>Pentapetalae</taxon>
        <taxon>asterids</taxon>
        <taxon>campanulids</taxon>
        <taxon>Apiales</taxon>
        <taxon>Apiaceae</taxon>
        <taxon>Apioideae</taxon>
        <taxon>Scandiceae</taxon>
        <taxon>Daucinae</taxon>
        <taxon>Daucus</taxon>
        <taxon>Daucus sect. Daucus</taxon>
    </lineage>
</organism>
<evidence type="ECO:0000256" key="7">
    <source>
        <dbReference type="ARBA" id="ARBA00022840"/>
    </source>
</evidence>
<dbReference type="EMBL" id="CP093344">
    <property type="protein sequence ID" value="WOG89090.1"/>
    <property type="molecule type" value="Genomic_DNA"/>
</dbReference>
<dbReference type="Pfam" id="PF00005">
    <property type="entry name" value="ABC_tran"/>
    <property type="match status" value="2"/>
</dbReference>
<dbReference type="KEGG" id="dcr:108207932"/>
<feature type="transmembrane region" description="Helical" evidence="10">
    <location>
        <begin position="1343"/>
        <end position="1361"/>
    </location>
</feature>
<keyword evidence="5" id="KW-0677">Repeat</keyword>
<dbReference type="Pfam" id="PF08370">
    <property type="entry name" value="PDR_assoc"/>
    <property type="match status" value="1"/>
</dbReference>
<dbReference type="PROSITE" id="PS50893">
    <property type="entry name" value="ABC_TRANSPORTER_2"/>
    <property type="match status" value="2"/>
</dbReference>
<dbReference type="InterPro" id="IPR013581">
    <property type="entry name" value="PDR_assoc"/>
</dbReference>
<feature type="transmembrane region" description="Helical" evidence="10">
    <location>
        <begin position="1315"/>
        <end position="1336"/>
    </location>
</feature>
<dbReference type="InterPro" id="IPR003593">
    <property type="entry name" value="AAA+_ATPase"/>
</dbReference>
<evidence type="ECO:0000256" key="10">
    <source>
        <dbReference type="SAM" id="Phobius"/>
    </source>
</evidence>
<dbReference type="Pfam" id="PF01061">
    <property type="entry name" value="ABC2_membrane"/>
    <property type="match status" value="2"/>
</dbReference>
<evidence type="ECO:0000259" key="11">
    <source>
        <dbReference type="PROSITE" id="PS50893"/>
    </source>
</evidence>
<feature type="transmembrane region" description="Helical" evidence="10">
    <location>
        <begin position="668"/>
        <end position="690"/>
    </location>
</feature>
<dbReference type="GO" id="GO:0005524">
    <property type="term" value="F:ATP binding"/>
    <property type="evidence" value="ECO:0007669"/>
    <property type="project" value="UniProtKB-KW"/>
</dbReference>
<evidence type="ECO:0000256" key="1">
    <source>
        <dbReference type="ARBA" id="ARBA00004141"/>
    </source>
</evidence>
<comment type="similarity">
    <text evidence="2">Belongs to the ABC transporter superfamily. ABCG family. PDR (TC 3.A.1.205) subfamily.</text>
</comment>
<feature type="transmembrane region" description="Helical" evidence="10">
    <location>
        <begin position="1395"/>
        <end position="1418"/>
    </location>
</feature>